<evidence type="ECO:0000313" key="2">
    <source>
        <dbReference type="Proteomes" id="UP000184782"/>
    </source>
</evidence>
<organism evidence="1 2">
    <name type="scientific">Chryseobacterium scophthalmum</name>
    <dbReference type="NCBI Taxonomy" id="59733"/>
    <lineage>
        <taxon>Bacteria</taxon>
        <taxon>Pseudomonadati</taxon>
        <taxon>Bacteroidota</taxon>
        <taxon>Flavobacteriia</taxon>
        <taxon>Flavobacteriales</taxon>
        <taxon>Weeksellaceae</taxon>
        <taxon>Chryseobacterium group</taxon>
        <taxon>Chryseobacterium</taxon>
    </lineage>
</organism>
<dbReference type="RefSeq" id="WP_074228231.1">
    <property type="nucleotide sequence ID" value="NZ_FSRQ01000001.1"/>
</dbReference>
<dbReference type="Proteomes" id="UP000184782">
    <property type="component" value="Unassembled WGS sequence"/>
</dbReference>
<gene>
    <name evidence="1" type="ORF">SAMN05421769_0301</name>
</gene>
<evidence type="ECO:0000313" key="1">
    <source>
        <dbReference type="EMBL" id="SIN81880.1"/>
    </source>
</evidence>
<accession>A0A1N6EFT7</accession>
<protein>
    <submittedName>
        <fullName evidence="1">Uncharacterized protein</fullName>
    </submittedName>
</protein>
<dbReference type="AlphaFoldDB" id="A0A1N6EFT7"/>
<proteinExistence type="predicted"/>
<dbReference type="EMBL" id="FSRQ01000001">
    <property type="protein sequence ID" value="SIN81880.1"/>
    <property type="molecule type" value="Genomic_DNA"/>
</dbReference>
<dbReference type="OrthoDB" id="1372553at2"/>
<reference evidence="2" key="1">
    <citation type="submission" date="2016-12" db="EMBL/GenBank/DDBJ databases">
        <authorList>
            <person name="Varghese N."/>
            <person name="Submissions S."/>
        </authorList>
    </citation>
    <scope>NUCLEOTIDE SEQUENCE [LARGE SCALE GENOMIC DNA]</scope>
    <source>
        <strain evidence="2">DSM 16779</strain>
    </source>
</reference>
<keyword evidence="2" id="KW-1185">Reference proteome</keyword>
<sequence>MNSNTLHIINQKLKDEPEEILKQVLGYLDGILEKKSQKDWYEHNLNYQLTDAQKRELDAMENLRDEDFMPIEDFFAEMKAKYGV</sequence>
<name>A0A1N6EFT7_9FLAO</name>